<reference evidence="1 2" key="1">
    <citation type="submission" date="2019-02" db="EMBL/GenBank/DDBJ databases">
        <title>Draft genome sequence of Arthrospira platensis NIES-3804.</title>
        <authorList>
            <person name="Yamaguchi H."/>
            <person name="Suzuki S."/>
            <person name="Kawachi M."/>
        </authorList>
    </citation>
    <scope>NUCLEOTIDE SEQUENCE [LARGE SCALE GENOMIC DNA]</scope>
    <source>
        <strain evidence="1 2">NIES-3804</strain>
    </source>
</reference>
<comment type="caution">
    <text evidence="1">The sequence shown here is derived from an EMBL/GenBank/DDBJ whole genome shotgun (WGS) entry which is preliminary data.</text>
</comment>
<proteinExistence type="predicted"/>
<protein>
    <submittedName>
        <fullName evidence="1">Uncharacterized protein</fullName>
    </submittedName>
</protein>
<sequence length="35" mass="4198">MEKITLILLKFTLFMLRQDRDQIPESKAKLEGFFP</sequence>
<name>A0A6H9GVL2_MICAE</name>
<evidence type="ECO:0000313" key="2">
    <source>
        <dbReference type="Proteomes" id="UP000435041"/>
    </source>
</evidence>
<organism evidence="1 2">
    <name type="scientific">Microcystis aeruginosa NIES-3804</name>
    <dbReference type="NCBI Taxonomy" id="2517783"/>
    <lineage>
        <taxon>Bacteria</taxon>
        <taxon>Bacillati</taxon>
        <taxon>Cyanobacteriota</taxon>
        <taxon>Cyanophyceae</taxon>
        <taxon>Oscillatoriophycideae</taxon>
        <taxon>Chroococcales</taxon>
        <taxon>Microcystaceae</taxon>
        <taxon>Microcystis</taxon>
    </lineage>
</organism>
<accession>A0A6H9GVL2</accession>
<evidence type="ECO:0000313" key="1">
    <source>
        <dbReference type="EMBL" id="GCL51285.1"/>
    </source>
</evidence>
<dbReference type="AlphaFoldDB" id="A0A6H9GVL2"/>
<dbReference type="Proteomes" id="UP000435041">
    <property type="component" value="Unassembled WGS sequence"/>
</dbReference>
<dbReference type="EMBL" id="BJCI01000050">
    <property type="protein sequence ID" value="GCL51285.1"/>
    <property type="molecule type" value="Genomic_DNA"/>
</dbReference>
<gene>
    <name evidence="1" type="ORF">NIES3804_28640</name>
</gene>